<accession>A0ABP8NEV2</accession>
<evidence type="ECO:0000313" key="2">
    <source>
        <dbReference type="Proteomes" id="UP001500067"/>
    </source>
</evidence>
<organism evidence="1 2">
    <name type="scientific">Nemorincola caseinilytica</name>
    <dbReference type="NCBI Taxonomy" id="2054315"/>
    <lineage>
        <taxon>Bacteria</taxon>
        <taxon>Pseudomonadati</taxon>
        <taxon>Bacteroidota</taxon>
        <taxon>Chitinophagia</taxon>
        <taxon>Chitinophagales</taxon>
        <taxon>Chitinophagaceae</taxon>
        <taxon>Nemorincola</taxon>
    </lineage>
</organism>
<gene>
    <name evidence="1" type="ORF">GCM10023093_15660</name>
</gene>
<sequence>MPSQRTIEKLCEVLEIPEFMIYLLALEQQDISGNRREAYNVVYPIIQKLLLQIAMPPDHFEVEHH</sequence>
<proteinExistence type="predicted"/>
<keyword evidence="2" id="KW-1185">Reference proteome</keyword>
<name>A0ABP8NEV2_9BACT</name>
<dbReference type="Proteomes" id="UP001500067">
    <property type="component" value="Unassembled WGS sequence"/>
</dbReference>
<dbReference type="EMBL" id="BAABFA010000010">
    <property type="protein sequence ID" value="GAA4464720.1"/>
    <property type="molecule type" value="Genomic_DNA"/>
</dbReference>
<reference evidence="2" key="1">
    <citation type="journal article" date="2019" name="Int. J. Syst. Evol. Microbiol.">
        <title>The Global Catalogue of Microorganisms (GCM) 10K type strain sequencing project: providing services to taxonomists for standard genome sequencing and annotation.</title>
        <authorList>
            <consortium name="The Broad Institute Genomics Platform"/>
            <consortium name="The Broad Institute Genome Sequencing Center for Infectious Disease"/>
            <person name="Wu L."/>
            <person name="Ma J."/>
        </authorList>
    </citation>
    <scope>NUCLEOTIDE SEQUENCE [LARGE SCALE GENOMIC DNA]</scope>
    <source>
        <strain evidence="2">JCM 32105</strain>
    </source>
</reference>
<evidence type="ECO:0000313" key="1">
    <source>
        <dbReference type="EMBL" id="GAA4464720.1"/>
    </source>
</evidence>
<comment type="caution">
    <text evidence="1">The sequence shown here is derived from an EMBL/GenBank/DDBJ whole genome shotgun (WGS) entry which is preliminary data.</text>
</comment>
<protein>
    <submittedName>
        <fullName evidence="1">Uncharacterized protein</fullName>
    </submittedName>
</protein>